<evidence type="ECO:0000256" key="2">
    <source>
        <dbReference type="ARBA" id="ARBA00029447"/>
    </source>
</evidence>
<dbReference type="GO" id="GO:0006935">
    <property type="term" value="P:chemotaxis"/>
    <property type="evidence" value="ECO:0007669"/>
    <property type="project" value="InterPro"/>
</dbReference>
<feature type="domain" description="Methyl-accepting transducer" evidence="4">
    <location>
        <begin position="41"/>
        <end position="116"/>
    </location>
</feature>
<comment type="caution">
    <text evidence="6">The sequence shown here is derived from an EMBL/GenBank/DDBJ whole genome shotgun (WGS) entry which is preliminary data.</text>
</comment>
<gene>
    <name evidence="5" type="ORF">Ga0058931_2112</name>
    <name evidence="6" type="ORF">HLUCCA05_02805</name>
</gene>
<reference evidence="6 7" key="1">
    <citation type="submission" date="2015-09" db="EMBL/GenBank/DDBJ databases">
        <title>Identification and resolution of microdiversity through metagenomic sequencing of parallel consortia.</title>
        <authorList>
            <person name="Nelson W.C."/>
            <person name="Romine M.F."/>
            <person name="Lindemann S.R."/>
        </authorList>
    </citation>
    <scope>NUCLEOTIDE SEQUENCE [LARGE SCALE GENOMIC DNA]</scope>
    <source>
        <strain evidence="6">HL-91</strain>
    </source>
</reference>
<evidence type="ECO:0000313" key="8">
    <source>
        <dbReference type="Proteomes" id="UP000182045"/>
    </source>
</evidence>
<dbReference type="PANTHER" id="PTHR32089:SF112">
    <property type="entry name" value="LYSOZYME-LIKE PROTEIN-RELATED"/>
    <property type="match status" value="1"/>
</dbReference>
<dbReference type="OrthoDB" id="9765776at2"/>
<reference evidence="5 8" key="2">
    <citation type="submission" date="2016-01" db="EMBL/GenBank/DDBJ databases">
        <authorList>
            <person name="Varghese N."/>
        </authorList>
    </citation>
    <scope>NUCLEOTIDE SEQUENCE [LARGE SCALE GENOMIC DNA]</scope>
    <source>
        <strain evidence="5 8">HL-91</strain>
    </source>
</reference>
<evidence type="ECO:0000259" key="4">
    <source>
        <dbReference type="PROSITE" id="PS50111"/>
    </source>
</evidence>
<evidence type="ECO:0000256" key="1">
    <source>
        <dbReference type="ARBA" id="ARBA00023224"/>
    </source>
</evidence>
<dbReference type="AlphaFoldDB" id="A0A0P7X4W2"/>
<comment type="similarity">
    <text evidence="2">Belongs to the methyl-accepting chemotaxis (MCP) protein family.</text>
</comment>
<dbReference type="GO" id="GO:0004888">
    <property type="term" value="F:transmembrane signaling receptor activity"/>
    <property type="evidence" value="ECO:0007669"/>
    <property type="project" value="InterPro"/>
</dbReference>
<evidence type="ECO:0000313" key="7">
    <source>
        <dbReference type="Proteomes" id="UP000050413"/>
    </source>
</evidence>
<evidence type="ECO:0000256" key="3">
    <source>
        <dbReference type="PROSITE-ProRule" id="PRU00284"/>
    </source>
</evidence>
<dbReference type="PRINTS" id="PR00260">
    <property type="entry name" value="CHEMTRNSDUCR"/>
</dbReference>
<dbReference type="InterPro" id="IPR004090">
    <property type="entry name" value="Chemotax_Me-accpt_rcpt"/>
</dbReference>
<dbReference type="InterPro" id="IPR004089">
    <property type="entry name" value="MCPsignal_dom"/>
</dbReference>
<keyword evidence="8" id="KW-1185">Reference proteome</keyword>
<protein>
    <submittedName>
        <fullName evidence="5 6">Methyl-accepting chemotaxis protein</fullName>
    </submittedName>
</protein>
<dbReference type="PATRIC" id="fig|1666912.4.peg.1714"/>
<dbReference type="Gene3D" id="3.30.450.20">
    <property type="entry name" value="PAS domain"/>
    <property type="match status" value="1"/>
</dbReference>
<dbReference type="Proteomes" id="UP000182045">
    <property type="component" value="Unassembled WGS sequence"/>
</dbReference>
<accession>A0A0P7X4W2</accession>
<dbReference type="SUPFAM" id="SSF58104">
    <property type="entry name" value="Methyl-accepting chemotaxis protein (MCP) signaling domain"/>
    <property type="match status" value="1"/>
</dbReference>
<name>A0A0P7X4W2_9RHOB</name>
<dbReference type="STRING" id="1666912.Ga0058931_2112"/>
<evidence type="ECO:0000313" key="6">
    <source>
        <dbReference type="EMBL" id="KPP95608.1"/>
    </source>
</evidence>
<dbReference type="Proteomes" id="UP000050413">
    <property type="component" value="Unassembled WGS sequence"/>
</dbReference>
<evidence type="ECO:0000313" key="5">
    <source>
        <dbReference type="EMBL" id="CUX82011.1"/>
    </source>
</evidence>
<proteinExistence type="inferred from homology"/>
<dbReference type="EMBL" id="FBYC01000004">
    <property type="protein sequence ID" value="CUX82011.1"/>
    <property type="molecule type" value="Genomic_DNA"/>
</dbReference>
<organism evidence="6 7">
    <name type="scientific">Roseibaca calidilacus</name>
    <dbReference type="NCBI Taxonomy" id="1666912"/>
    <lineage>
        <taxon>Bacteria</taxon>
        <taxon>Pseudomonadati</taxon>
        <taxon>Pseudomonadota</taxon>
        <taxon>Alphaproteobacteria</taxon>
        <taxon>Rhodobacterales</taxon>
        <taxon>Paracoccaceae</taxon>
        <taxon>Roseinatronobacter</taxon>
    </lineage>
</organism>
<dbReference type="GO" id="GO:0007165">
    <property type="term" value="P:signal transduction"/>
    <property type="evidence" value="ECO:0007669"/>
    <property type="project" value="UniProtKB-KW"/>
</dbReference>
<sequence length="364" mass="40471">MLGRHRRADVKDTHTLAAPTMKRVTLDAISEQSNQAALYAGKSVNRIRKITNQMQMLALNAKIEAAKAGQFGRGFSVVAAEVGLVGEEINTVAQDIQSILSQRLSGLNDMVAQMEKDTLGDRLVDLAFTAVDTIDRNLYERTCDVRWWATDSSFVTALQTMDLSAIAHATRRLGVILDAYNIYLDLWICDLEGRVIANARPNKYDLSNLCVREFSWFKEAVNQVSGDEFSVGEVVKSRALNDDQCLSYACAIRENGDKHGKVLGVMASSFDWEAQARSVVGSLRMDETMARRNTRVLLIDRQNRVIASSDGLGFLTERISFPPDADYMSGWYTTDNTLVAYHSTNGFETYAGLGWKGVVTQDLR</sequence>
<dbReference type="Gene3D" id="1.10.287.950">
    <property type="entry name" value="Methyl-accepting chemotaxis protein"/>
    <property type="match status" value="1"/>
</dbReference>
<dbReference type="Pfam" id="PF00015">
    <property type="entry name" value="MCPsignal"/>
    <property type="match status" value="1"/>
</dbReference>
<dbReference type="GO" id="GO:0016020">
    <property type="term" value="C:membrane"/>
    <property type="evidence" value="ECO:0007669"/>
    <property type="project" value="InterPro"/>
</dbReference>
<dbReference type="EMBL" id="LJSG01000002">
    <property type="protein sequence ID" value="KPP95608.1"/>
    <property type="molecule type" value="Genomic_DNA"/>
</dbReference>
<keyword evidence="1 3" id="KW-0807">Transducer</keyword>
<dbReference type="PANTHER" id="PTHR32089">
    <property type="entry name" value="METHYL-ACCEPTING CHEMOTAXIS PROTEIN MCPB"/>
    <property type="match status" value="1"/>
</dbReference>
<dbReference type="PROSITE" id="PS50111">
    <property type="entry name" value="CHEMOTAXIS_TRANSDUC_2"/>
    <property type="match status" value="1"/>
</dbReference>